<accession>A0A6J6M1R2</accession>
<evidence type="ECO:0000313" key="2">
    <source>
        <dbReference type="EMBL" id="CAB4667229.1"/>
    </source>
</evidence>
<proteinExistence type="inferred from homology"/>
<sequence>MAGPGTHPSMNTQMKSQKPCVALSATVQRMATTITQRDLRNNNADIMRRLEDGETFIITRNGKQVGVLTPMTRPQFARTIDVLEAFKGLPEMSYAELRRDIDEFIDQDPTPRFFND</sequence>
<dbReference type="SUPFAM" id="SSF143120">
    <property type="entry name" value="YefM-like"/>
    <property type="match status" value="1"/>
</dbReference>
<dbReference type="InterPro" id="IPR006442">
    <property type="entry name" value="Antitoxin_Phd/YefM"/>
</dbReference>
<dbReference type="Pfam" id="PF02604">
    <property type="entry name" value="PhdYeFM_antitox"/>
    <property type="match status" value="1"/>
</dbReference>
<protein>
    <submittedName>
        <fullName evidence="2">Unannotated protein</fullName>
    </submittedName>
</protein>
<name>A0A6J6M1R2_9ZZZZ</name>
<comment type="similarity">
    <text evidence="1">Belongs to the phD/YefM antitoxin family.</text>
</comment>
<dbReference type="InterPro" id="IPR036165">
    <property type="entry name" value="YefM-like_sf"/>
</dbReference>
<reference evidence="2" key="1">
    <citation type="submission" date="2020-05" db="EMBL/GenBank/DDBJ databases">
        <authorList>
            <person name="Chiriac C."/>
            <person name="Salcher M."/>
            <person name="Ghai R."/>
            <person name="Kavagutti S V."/>
        </authorList>
    </citation>
    <scope>NUCLEOTIDE SEQUENCE</scope>
</reference>
<gene>
    <name evidence="2" type="ORF">UFOPK2334_00312</name>
</gene>
<dbReference type="AlphaFoldDB" id="A0A6J6M1R2"/>
<dbReference type="NCBIfam" id="TIGR01552">
    <property type="entry name" value="phd_fam"/>
    <property type="match status" value="1"/>
</dbReference>
<dbReference type="EMBL" id="CAEZXA010000015">
    <property type="protein sequence ID" value="CAB4667229.1"/>
    <property type="molecule type" value="Genomic_DNA"/>
</dbReference>
<evidence type="ECO:0000256" key="1">
    <source>
        <dbReference type="ARBA" id="ARBA00009981"/>
    </source>
</evidence>
<organism evidence="2">
    <name type="scientific">freshwater metagenome</name>
    <dbReference type="NCBI Taxonomy" id="449393"/>
    <lineage>
        <taxon>unclassified sequences</taxon>
        <taxon>metagenomes</taxon>
        <taxon>ecological metagenomes</taxon>
    </lineage>
</organism>
<dbReference type="Gene3D" id="3.40.1620.10">
    <property type="entry name" value="YefM-like domain"/>
    <property type="match status" value="1"/>
</dbReference>